<dbReference type="Proteomes" id="UP001442494">
    <property type="component" value="Unassembled WGS sequence"/>
</dbReference>
<sequence>MNTRRVGSLRSSLPLKSQKEIIVQCPVLDAVKGNPVVEKGRLHSVMAKQYSPVCDEVGEFEASATADFLNAATVVASAGAKPLESDFGFPVKKPTCVRLNMEDLTCFEVVERQFQQWGVTFRNAIALQPSNPAFPVQSGTTVLMGAPKNGLIEVFFEYPVRFVSGFTTSSQRTILSAFDAQDKLLARTEIPGPNLAGTDSPIPPNTLLSVNVPDISRITFYAFDGQLTVDDLSFGF</sequence>
<dbReference type="RefSeq" id="WP_199313303.1">
    <property type="nucleotide sequence ID" value="NZ_JAMPKK010000022.1"/>
</dbReference>
<comment type="caution">
    <text evidence="1">The sequence shown here is derived from an EMBL/GenBank/DDBJ whole genome shotgun (WGS) entry which is preliminary data.</text>
</comment>
<protein>
    <submittedName>
        <fullName evidence="1">Uncharacterized protein</fullName>
    </submittedName>
</protein>
<proteinExistence type="predicted"/>
<evidence type="ECO:0000313" key="1">
    <source>
        <dbReference type="EMBL" id="MEP0865168.1"/>
    </source>
</evidence>
<evidence type="ECO:0000313" key="2">
    <source>
        <dbReference type="Proteomes" id="UP001442494"/>
    </source>
</evidence>
<accession>A0ABV0JP34</accession>
<organism evidence="1 2">
    <name type="scientific">Funiculus sociatus GB2-A5</name>
    <dbReference type="NCBI Taxonomy" id="2933946"/>
    <lineage>
        <taxon>Bacteria</taxon>
        <taxon>Bacillati</taxon>
        <taxon>Cyanobacteriota</taxon>
        <taxon>Cyanophyceae</taxon>
        <taxon>Coleofasciculales</taxon>
        <taxon>Coleofasciculaceae</taxon>
        <taxon>Funiculus</taxon>
    </lineage>
</organism>
<gene>
    <name evidence="1" type="ORF">NDI37_11895</name>
</gene>
<name>A0ABV0JP34_9CYAN</name>
<dbReference type="EMBL" id="JAMPKK010000022">
    <property type="protein sequence ID" value="MEP0865168.1"/>
    <property type="molecule type" value="Genomic_DNA"/>
</dbReference>
<reference evidence="1 2" key="1">
    <citation type="submission" date="2022-04" db="EMBL/GenBank/DDBJ databases">
        <title>Positive selection, recombination, and allopatry shape intraspecific diversity of widespread and dominant cyanobacteria.</title>
        <authorList>
            <person name="Wei J."/>
            <person name="Shu W."/>
            <person name="Hu C."/>
        </authorList>
    </citation>
    <scope>NUCLEOTIDE SEQUENCE [LARGE SCALE GENOMIC DNA]</scope>
    <source>
        <strain evidence="1 2">GB2-A5</strain>
    </source>
</reference>
<keyword evidence="2" id="KW-1185">Reference proteome</keyword>